<proteinExistence type="predicted"/>
<dbReference type="RefSeq" id="WP_144730655.1">
    <property type="nucleotide sequence ID" value="NZ_ML675583.1"/>
</dbReference>
<evidence type="ECO:0000313" key="2">
    <source>
        <dbReference type="Proteomes" id="UP000315289"/>
    </source>
</evidence>
<accession>A0A557SV62</accession>
<sequence>MQIIDLTLEIDEYIQVFPHSPNVSILQWSNFDNHKYASEVLFSSTHVGTHVDAPYHFHKHGITVEKISLNRLIINENLKVLKIEKEDDEKIEVSDLRNHNIMKNDTILINTNWVLNRSLDKYFYKNPGLSEAAAKYLAEAEINLVGIDGPSIDPATDHDFNSHRIFSTNDIPIIENLINLDELLDKKFTFVALPLKLKDCSGSPIRALAIIA</sequence>
<dbReference type="Gene3D" id="3.50.30.50">
    <property type="entry name" value="Putative cyclase"/>
    <property type="match status" value="1"/>
</dbReference>
<dbReference type="PANTHER" id="PTHR31118:SF12">
    <property type="entry name" value="CYCLASE-LIKE PROTEIN 2"/>
    <property type="match status" value="1"/>
</dbReference>
<dbReference type="EMBL" id="VOAH01000007">
    <property type="protein sequence ID" value="TVP40497.1"/>
    <property type="molecule type" value="Genomic_DNA"/>
</dbReference>
<dbReference type="PANTHER" id="PTHR31118">
    <property type="entry name" value="CYCLASE-LIKE PROTEIN 2"/>
    <property type="match status" value="1"/>
</dbReference>
<dbReference type="InterPro" id="IPR037175">
    <property type="entry name" value="KFase_sf"/>
</dbReference>
<dbReference type="AlphaFoldDB" id="A0A557SV62"/>
<gene>
    <name evidence="1" type="ORF">NARC_70075</name>
</gene>
<keyword evidence="2" id="KW-1185">Reference proteome</keyword>
<comment type="caution">
    <text evidence="1">The sequence shown here is derived from an EMBL/GenBank/DDBJ whole genome shotgun (WGS) entry which is preliminary data.</text>
</comment>
<dbReference type="Proteomes" id="UP000315289">
    <property type="component" value="Unassembled WGS sequence"/>
</dbReference>
<dbReference type="GO" id="GO:0019441">
    <property type="term" value="P:L-tryptophan catabolic process to kynurenine"/>
    <property type="evidence" value="ECO:0007669"/>
    <property type="project" value="InterPro"/>
</dbReference>
<dbReference type="Pfam" id="PF04199">
    <property type="entry name" value="Cyclase"/>
    <property type="match status" value="1"/>
</dbReference>
<dbReference type="GO" id="GO:0004061">
    <property type="term" value="F:arylformamidase activity"/>
    <property type="evidence" value="ECO:0007669"/>
    <property type="project" value="InterPro"/>
</dbReference>
<organism evidence="1 2">
    <name type="scientific">Candidatus Nitrosocosmicus arcticus</name>
    <dbReference type="NCBI Taxonomy" id="2035267"/>
    <lineage>
        <taxon>Archaea</taxon>
        <taxon>Nitrososphaerota</taxon>
        <taxon>Nitrososphaeria</taxon>
        <taxon>Nitrososphaerales</taxon>
        <taxon>Nitrososphaeraceae</taxon>
        <taxon>Candidatus Nitrosocosmicus</taxon>
    </lineage>
</organism>
<evidence type="ECO:0000313" key="1">
    <source>
        <dbReference type="EMBL" id="TVP40497.1"/>
    </source>
</evidence>
<protein>
    <submittedName>
        <fullName evidence="1">Cyclase family protein</fullName>
    </submittedName>
</protein>
<dbReference type="InterPro" id="IPR007325">
    <property type="entry name" value="KFase/CYL"/>
</dbReference>
<name>A0A557SV62_9ARCH</name>
<dbReference type="SUPFAM" id="SSF102198">
    <property type="entry name" value="Putative cyclase"/>
    <property type="match status" value="1"/>
</dbReference>
<reference evidence="1 2" key="1">
    <citation type="journal article" date="2019" name="Front. Microbiol.">
        <title>Ammonia Oxidation by the Arctic Terrestrial Thaumarchaeote Candidatus Nitrosocosmicus arcticus Is Stimulated by Increasing Temperatures.</title>
        <authorList>
            <person name="Alves R.J.E."/>
            <person name="Kerou M."/>
            <person name="Zappe A."/>
            <person name="Bittner R."/>
            <person name="Abby S.S."/>
            <person name="Schmidt H.A."/>
            <person name="Pfeifer K."/>
            <person name="Schleper C."/>
        </authorList>
    </citation>
    <scope>NUCLEOTIDE SEQUENCE [LARGE SCALE GENOMIC DNA]</scope>
    <source>
        <strain evidence="1 2">Kfb</strain>
    </source>
</reference>
<dbReference type="OrthoDB" id="9014at2157"/>